<keyword evidence="1" id="KW-0812">Transmembrane</keyword>
<gene>
    <name evidence="2" type="ORF">HYS17_04570</name>
</gene>
<dbReference type="Proteomes" id="UP000595362">
    <property type="component" value="Chromosome"/>
</dbReference>
<accession>A0A7T5R3U6</accession>
<feature type="transmembrane region" description="Helical" evidence="1">
    <location>
        <begin position="190"/>
        <end position="211"/>
    </location>
</feature>
<protein>
    <recommendedName>
        <fullName evidence="4">Acyltransferase 3 domain-containing protein</fullName>
    </recommendedName>
</protein>
<feature type="transmembrane region" description="Helical" evidence="1">
    <location>
        <begin position="231"/>
        <end position="251"/>
    </location>
</feature>
<evidence type="ECO:0008006" key="4">
    <source>
        <dbReference type="Google" id="ProtNLM"/>
    </source>
</evidence>
<proteinExistence type="predicted"/>
<evidence type="ECO:0000313" key="2">
    <source>
        <dbReference type="EMBL" id="QQG37043.1"/>
    </source>
</evidence>
<feature type="transmembrane region" description="Helical" evidence="1">
    <location>
        <begin position="67"/>
        <end position="85"/>
    </location>
</feature>
<feature type="transmembrane region" description="Helical" evidence="1">
    <location>
        <begin position="165"/>
        <end position="183"/>
    </location>
</feature>
<feature type="transmembrane region" description="Helical" evidence="1">
    <location>
        <begin position="12"/>
        <end position="34"/>
    </location>
</feature>
<organism evidence="2 3">
    <name type="scientific">Micavibrio aeruginosavorus</name>
    <dbReference type="NCBI Taxonomy" id="349221"/>
    <lineage>
        <taxon>Bacteria</taxon>
        <taxon>Pseudomonadati</taxon>
        <taxon>Bdellovibrionota</taxon>
        <taxon>Bdellovibrionia</taxon>
        <taxon>Bdellovibrionales</taxon>
        <taxon>Pseudobdellovibrionaceae</taxon>
        <taxon>Micavibrio</taxon>
    </lineage>
</organism>
<evidence type="ECO:0000256" key="1">
    <source>
        <dbReference type="SAM" id="Phobius"/>
    </source>
</evidence>
<keyword evidence="1" id="KW-1133">Transmembrane helix</keyword>
<name>A0A7T5R3U6_9BACT</name>
<dbReference type="EMBL" id="CP066681">
    <property type="protein sequence ID" value="QQG37043.1"/>
    <property type="molecule type" value="Genomic_DNA"/>
</dbReference>
<sequence>MSLKALNKDLTSYDVLKAAAVLLMLADHTGFYFFPDENWWRVWGRFCVPIWFFLIGYARSRDLSPRIWVGAAALAIASGAAGMGFLPLNILATMIILRLALDPVMAGVLQGRRYIWQISAIFLFLVLPSSYLFEYGTLAFIMAMYGWLVRHQSEYEGGVILRQRFFFLAIGSFVFLQSVFFAFDQPQMMALSIGILFVMALLTVFRPMTFAGTGQGGLGILFAPVRFLGRYTLEIYVAHLLLFKALGVWLYPDRFLLWDWRLIMAEMLTLPSSGI</sequence>
<reference evidence="2 3" key="1">
    <citation type="submission" date="2020-07" db="EMBL/GenBank/DDBJ databases">
        <title>Huge and variable diversity of episymbiotic CPR bacteria and DPANN archaea in groundwater ecosystems.</title>
        <authorList>
            <person name="He C.Y."/>
            <person name="Keren R."/>
            <person name="Whittaker M."/>
            <person name="Farag I.F."/>
            <person name="Doudna J."/>
            <person name="Cate J.H.D."/>
            <person name="Banfield J.F."/>
        </authorList>
    </citation>
    <scope>NUCLEOTIDE SEQUENCE [LARGE SCALE GENOMIC DNA]</scope>
    <source>
        <strain evidence="2">NC_groundwater_70_Ag_B-0.1um_54_66</strain>
    </source>
</reference>
<dbReference type="InterPro" id="IPR008875">
    <property type="entry name" value="TraX"/>
</dbReference>
<dbReference type="Pfam" id="PF05857">
    <property type="entry name" value="TraX"/>
    <property type="match status" value="1"/>
</dbReference>
<feature type="transmembrane region" description="Helical" evidence="1">
    <location>
        <begin position="40"/>
        <end position="58"/>
    </location>
</feature>
<keyword evidence="1" id="KW-0472">Membrane</keyword>
<dbReference type="AlphaFoldDB" id="A0A7T5R3U6"/>
<evidence type="ECO:0000313" key="3">
    <source>
        <dbReference type="Proteomes" id="UP000595362"/>
    </source>
</evidence>
<feature type="transmembrane region" description="Helical" evidence="1">
    <location>
        <begin position="121"/>
        <end position="145"/>
    </location>
</feature>